<organism evidence="1 2">
    <name type="scientific">Hevea brasiliensis</name>
    <name type="common">Para rubber tree</name>
    <name type="synonym">Siphonia brasiliensis</name>
    <dbReference type="NCBI Taxonomy" id="3981"/>
    <lineage>
        <taxon>Eukaryota</taxon>
        <taxon>Viridiplantae</taxon>
        <taxon>Streptophyta</taxon>
        <taxon>Embryophyta</taxon>
        <taxon>Tracheophyta</taxon>
        <taxon>Spermatophyta</taxon>
        <taxon>Magnoliopsida</taxon>
        <taxon>eudicotyledons</taxon>
        <taxon>Gunneridae</taxon>
        <taxon>Pentapetalae</taxon>
        <taxon>rosids</taxon>
        <taxon>fabids</taxon>
        <taxon>Malpighiales</taxon>
        <taxon>Euphorbiaceae</taxon>
        <taxon>Crotonoideae</taxon>
        <taxon>Micrandreae</taxon>
        <taxon>Hevea</taxon>
    </lineage>
</organism>
<dbReference type="InterPro" id="IPR025322">
    <property type="entry name" value="PADRE_dom"/>
</dbReference>
<comment type="caution">
    <text evidence="1">The sequence shown here is derived from an EMBL/GenBank/DDBJ whole genome shotgun (WGS) entry which is preliminary data.</text>
</comment>
<gene>
    <name evidence="1" type="ORF">GH714_011314</name>
</gene>
<keyword evidence="2" id="KW-1185">Reference proteome</keyword>
<proteinExistence type="predicted"/>
<dbReference type="Pfam" id="PF14009">
    <property type="entry name" value="PADRE"/>
    <property type="match status" value="2"/>
</dbReference>
<evidence type="ECO:0000313" key="2">
    <source>
        <dbReference type="Proteomes" id="UP000467840"/>
    </source>
</evidence>
<evidence type="ECO:0000313" key="1">
    <source>
        <dbReference type="EMBL" id="KAF2294429.1"/>
    </source>
</evidence>
<dbReference type="AlphaFoldDB" id="A0A6A6L438"/>
<dbReference type="Proteomes" id="UP000467840">
    <property type="component" value="Chromosome 7"/>
</dbReference>
<dbReference type="PANTHER" id="PTHR33052">
    <property type="entry name" value="DUF4228 DOMAIN PROTEIN-RELATED"/>
    <property type="match status" value="1"/>
</dbReference>
<reference evidence="1 2" key="1">
    <citation type="journal article" date="2020" name="Mol. Plant">
        <title>The Chromosome-Based Rubber Tree Genome Provides New Insights into Spurge Genome Evolution and Rubber Biosynthesis.</title>
        <authorList>
            <person name="Liu J."/>
            <person name="Shi C."/>
            <person name="Shi C.C."/>
            <person name="Li W."/>
            <person name="Zhang Q.J."/>
            <person name="Zhang Y."/>
            <person name="Li K."/>
            <person name="Lu H.F."/>
            <person name="Shi C."/>
            <person name="Zhu S.T."/>
            <person name="Xiao Z.Y."/>
            <person name="Nan H."/>
            <person name="Yue Y."/>
            <person name="Zhu X.G."/>
            <person name="Wu Y."/>
            <person name="Hong X.N."/>
            <person name="Fan G.Y."/>
            <person name="Tong Y."/>
            <person name="Zhang D."/>
            <person name="Mao C.L."/>
            <person name="Liu Y.L."/>
            <person name="Hao S.J."/>
            <person name="Liu W.Q."/>
            <person name="Lv M.Q."/>
            <person name="Zhang H.B."/>
            <person name="Liu Y."/>
            <person name="Hu-Tang G.R."/>
            <person name="Wang J.P."/>
            <person name="Wang J.H."/>
            <person name="Sun Y.H."/>
            <person name="Ni S.B."/>
            <person name="Chen W.B."/>
            <person name="Zhang X.C."/>
            <person name="Jiao Y.N."/>
            <person name="Eichler E.E."/>
            <person name="Li G.H."/>
            <person name="Liu X."/>
            <person name="Gao L.Z."/>
        </authorList>
    </citation>
    <scope>NUCLEOTIDE SEQUENCE [LARGE SCALE GENOMIC DNA]</scope>
    <source>
        <strain evidence="2">cv. GT1</strain>
        <tissue evidence="1">Leaf</tissue>
    </source>
</reference>
<dbReference type="EMBL" id="JAAGAX010000013">
    <property type="protein sequence ID" value="KAF2294429.1"/>
    <property type="molecule type" value="Genomic_DNA"/>
</dbReference>
<name>A0A6A6L438_HEVBR</name>
<accession>A0A6A6L438</accession>
<protein>
    <submittedName>
        <fullName evidence="1">Uncharacterized protein</fullName>
    </submittedName>
</protein>
<sequence length="207" mass="22350">MGICSSCGPSTVATAKLILEDGRLEEFQVAVRVSQILQRNPSCFICNADDLGFDDHVSAINDDEELELGQLYFELPVSWLDSPIKAEEIAALAVKASSAVDWCSESMYVNCRPPQAADDEELQLGQIYFLMPLSKSHAPLSLQELCALAIKASSALAQPDTGYPSSKTLPYLRGNGQRFCKISIGFDIVGANFRQSGAAGKLSAKIQ</sequence>